<keyword evidence="1" id="KW-0732">Signal</keyword>
<evidence type="ECO:0000313" key="4">
    <source>
        <dbReference type="Proteomes" id="UP001204015"/>
    </source>
</evidence>
<evidence type="ECO:0000256" key="1">
    <source>
        <dbReference type="SAM" id="SignalP"/>
    </source>
</evidence>
<protein>
    <submittedName>
        <fullName evidence="3">Metallophosphoesterase family protein</fullName>
    </submittedName>
</protein>
<dbReference type="EMBL" id="JAMXLY010000044">
    <property type="protein sequence ID" value="MCO6026234.1"/>
    <property type="molecule type" value="Genomic_DNA"/>
</dbReference>
<feature type="domain" description="Calcineurin-like phosphoesterase" evidence="2">
    <location>
        <begin position="30"/>
        <end position="257"/>
    </location>
</feature>
<feature type="chain" id="PRO_5046624394" evidence="1">
    <location>
        <begin position="21"/>
        <end position="333"/>
    </location>
</feature>
<proteinExistence type="predicted"/>
<accession>A0ABT1BYR5</accession>
<evidence type="ECO:0000259" key="2">
    <source>
        <dbReference type="Pfam" id="PF00149"/>
    </source>
</evidence>
<dbReference type="Gene3D" id="3.60.21.10">
    <property type="match status" value="1"/>
</dbReference>
<dbReference type="CDD" id="cd07383">
    <property type="entry name" value="MPP_Dcr2"/>
    <property type="match status" value="1"/>
</dbReference>
<keyword evidence="4" id="KW-1185">Reference proteome</keyword>
<dbReference type="PANTHER" id="PTHR32440:SF11">
    <property type="entry name" value="METALLOPHOSPHOESTERASE DOMAIN-CONTAINING PROTEIN"/>
    <property type="match status" value="1"/>
</dbReference>
<dbReference type="InterPro" id="IPR029052">
    <property type="entry name" value="Metallo-depent_PP-like"/>
</dbReference>
<feature type="signal peptide" evidence="1">
    <location>
        <begin position="1"/>
        <end position="20"/>
    </location>
</feature>
<dbReference type="PANTHER" id="PTHR32440">
    <property type="entry name" value="PHOSPHATASE DCR2-RELATED-RELATED"/>
    <property type="match status" value="1"/>
</dbReference>
<evidence type="ECO:0000313" key="3">
    <source>
        <dbReference type="EMBL" id="MCO6026234.1"/>
    </source>
</evidence>
<sequence>MSKKTYLICLLSCWVFSTFAQGLRFHQGQFKIVQFTDLHFQQDNPASKQATECIKEIISSEKPDLIVVTGDIVYSTPGKTAMQTVLNIFKEEKKPFCMLFGNHDPEQGTPLDTLYDMMQKAPYSVMPERQGKLFDYSLPVKSEDGTKTEMVIYGMDTHDYSKTKGVGIYQEFYPEQVTWYRNTSAGYTEKNNGKPLPAISFMHYPLPEYNYAMTDPDVIMSGTRMERGCSSALNAGMFDAMKQCGDMMAVFCGHDHDNDCSMMYYGVLLSYGRFSGGNTEYNHLRNGARIIVLKEGEHRFDTWIHERGGQIMNKTSYPESYVKDNWKVRKGTR</sequence>
<comment type="caution">
    <text evidence="3">The sequence shown here is derived from an EMBL/GenBank/DDBJ whole genome shotgun (WGS) entry which is preliminary data.</text>
</comment>
<dbReference type="Pfam" id="PF00149">
    <property type="entry name" value="Metallophos"/>
    <property type="match status" value="1"/>
</dbReference>
<gene>
    <name evidence="3" type="ORF">NG821_10345</name>
</gene>
<dbReference type="RefSeq" id="WP_252761590.1">
    <property type="nucleotide sequence ID" value="NZ_JAMXLY010000044.1"/>
</dbReference>
<reference evidence="3 4" key="1">
    <citation type="submission" date="2022-06" db="EMBL/GenBank/DDBJ databases">
        <title>A taxonomic note on the genus Prevotella: Description of four novel genera and emended description of the genera Hallella and Xylanibacter.</title>
        <authorList>
            <person name="Hitch T.C.A."/>
        </authorList>
    </citation>
    <scope>NUCLEOTIDE SEQUENCE [LARGE SCALE GENOMIC DNA]</scope>
    <source>
        <strain evidence="3 4">DSM 100619</strain>
    </source>
</reference>
<name>A0ABT1BYR5_9BACT</name>
<organism evidence="3 4">
    <name type="scientific">Segatella cerevisiae</name>
    <dbReference type="NCBI Taxonomy" id="2053716"/>
    <lineage>
        <taxon>Bacteria</taxon>
        <taxon>Pseudomonadati</taxon>
        <taxon>Bacteroidota</taxon>
        <taxon>Bacteroidia</taxon>
        <taxon>Bacteroidales</taxon>
        <taxon>Prevotellaceae</taxon>
        <taxon>Segatella</taxon>
    </lineage>
</organism>
<dbReference type="SUPFAM" id="SSF56300">
    <property type="entry name" value="Metallo-dependent phosphatases"/>
    <property type="match status" value="1"/>
</dbReference>
<dbReference type="Proteomes" id="UP001204015">
    <property type="component" value="Unassembled WGS sequence"/>
</dbReference>
<dbReference type="InterPro" id="IPR004843">
    <property type="entry name" value="Calcineurin-like_PHP"/>
</dbReference>